<evidence type="ECO:0000313" key="6">
    <source>
        <dbReference type="Proteomes" id="UP000663829"/>
    </source>
</evidence>
<sequence length="609" mass="68091">MMKRNGVIFVEREPAKRVVLYPTLDQRQAQDKNNHNNNVLSATRAETASHIQNRFPNQAISTPISLTTTNHLKHADFKQNTLSRALSKDDQSLDDTTVPKVYRQQTPFNLGQLNDQTSNISRNNPYYSNPFFRPKVVVEQKGTVPPPSDDSNKDSASSIVSITTTTSEAVPWDQNNAIARVNSRKQNNVYNTDNNANTCNVTVINGQPAFSQRTTPRDESTGSTSTVLDNNMAALDLNRWAELVIPTPRRSLSASLERQRMMAPKSNVSNIDKVISLSNSVFFSLNTRRGPLNKSTTINDFVRHQRREYRNSATTASRSTNSSPSSLSVSHEQQQQTQQQSVAINQSWKTALATKFQQNARLSATKLFTPKINFLNLTKIDTPFKGDRSILFTHNKDDKTKNQPTSLSVDDGVITTLIKPVADSSKTQIKQEVVETIRVQTSTTVPLPISNNSSKELVQENVPTQQTMAENIVKSAGNFDQQRAIITRVMNRRDFVKMNDFKTPQQTINVRSLSLPGKSLNNVIQLTTIMDRNNTSNNNNNDNNRLKITMPSQNSVKTVTTTIDINKLQVQNSTSAIVRSNSVLVNSKCRRNEQVKKRSRSASNTPTDG</sequence>
<reference evidence="2" key="1">
    <citation type="submission" date="2021-02" db="EMBL/GenBank/DDBJ databases">
        <authorList>
            <person name="Nowell W R."/>
        </authorList>
    </citation>
    <scope>NUCLEOTIDE SEQUENCE</scope>
</reference>
<name>A0A813X2K4_9BILA</name>
<organism evidence="2 6">
    <name type="scientific">Didymodactylos carnosus</name>
    <dbReference type="NCBI Taxonomy" id="1234261"/>
    <lineage>
        <taxon>Eukaryota</taxon>
        <taxon>Metazoa</taxon>
        <taxon>Spiralia</taxon>
        <taxon>Gnathifera</taxon>
        <taxon>Rotifera</taxon>
        <taxon>Eurotatoria</taxon>
        <taxon>Bdelloidea</taxon>
        <taxon>Philodinida</taxon>
        <taxon>Philodinidae</taxon>
        <taxon>Didymodactylos</taxon>
    </lineage>
</organism>
<proteinExistence type="predicted"/>
<dbReference type="Proteomes" id="UP000682733">
    <property type="component" value="Unassembled WGS sequence"/>
</dbReference>
<dbReference type="Proteomes" id="UP000677228">
    <property type="component" value="Unassembled WGS sequence"/>
</dbReference>
<gene>
    <name evidence="2" type="ORF">GPM918_LOCUS6499</name>
    <name evidence="3" type="ORF">OVA965_LOCUS19163</name>
    <name evidence="4" type="ORF">SRO942_LOCUS6499</name>
    <name evidence="5" type="ORF">TMI583_LOCUS19176</name>
</gene>
<evidence type="ECO:0000256" key="1">
    <source>
        <dbReference type="SAM" id="MobiDB-lite"/>
    </source>
</evidence>
<dbReference type="Proteomes" id="UP000681722">
    <property type="component" value="Unassembled WGS sequence"/>
</dbReference>
<comment type="caution">
    <text evidence="2">The sequence shown here is derived from an EMBL/GenBank/DDBJ whole genome shotgun (WGS) entry which is preliminary data.</text>
</comment>
<feature type="region of interest" description="Disordered" evidence="1">
    <location>
        <begin position="590"/>
        <end position="609"/>
    </location>
</feature>
<accession>A0A813X2K4</accession>
<dbReference type="EMBL" id="CAJOBA010009802">
    <property type="protein sequence ID" value="CAF3859714.1"/>
    <property type="molecule type" value="Genomic_DNA"/>
</dbReference>
<protein>
    <submittedName>
        <fullName evidence="2">Uncharacterized protein</fullName>
    </submittedName>
</protein>
<dbReference type="EMBL" id="CAJOBC010001003">
    <property type="protein sequence ID" value="CAF3646944.1"/>
    <property type="molecule type" value="Genomic_DNA"/>
</dbReference>
<dbReference type="OrthoDB" id="10046214at2759"/>
<feature type="compositionally biased region" description="Low complexity" evidence="1">
    <location>
        <begin position="311"/>
        <end position="340"/>
    </location>
</feature>
<evidence type="ECO:0000313" key="2">
    <source>
        <dbReference type="EMBL" id="CAF0859307.1"/>
    </source>
</evidence>
<feature type="region of interest" description="Disordered" evidence="1">
    <location>
        <begin position="309"/>
        <end position="342"/>
    </location>
</feature>
<feature type="region of interest" description="Disordered" evidence="1">
    <location>
        <begin position="103"/>
        <end position="127"/>
    </location>
</feature>
<evidence type="ECO:0000313" key="5">
    <source>
        <dbReference type="EMBL" id="CAF3859714.1"/>
    </source>
</evidence>
<dbReference type="Proteomes" id="UP000663829">
    <property type="component" value="Unassembled WGS sequence"/>
</dbReference>
<evidence type="ECO:0000313" key="4">
    <source>
        <dbReference type="EMBL" id="CAF3646944.1"/>
    </source>
</evidence>
<dbReference type="EMBL" id="CAJNOQ010001003">
    <property type="protein sequence ID" value="CAF0859307.1"/>
    <property type="molecule type" value="Genomic_DNA"/>
</dbReference>
<dbReference type="AlphaFoldDB" id="A0A813X2K4"/>
<evidence type="ECO:0000313" key="3">
    <source>
        <dbReference type="EMBL" id="CAF1098296.1"/>
    </source>
</evidence>
<keyword evidence="6" id="KW-1185">Reference proteome</keyword>
<dbReference type="EMBL" id="CAJNOK010009784">
    <property type="protein sequence ID" value="CAF1098296.1"/>
    <property type="molecule type" value="Genomic_DNA"/>
</dbReference>